<keyword evidence="7 9" id="KW-0067">ATP-binding</keyword>
<dbReference type="PANTHER" id="PTHR21060">
    <property type="entry name" value="ACETATE KINASE"/>
    <property type="match status" value="1"/>
</dbReference>
<organism evidence="11 12">
    <name type="scientific">Neoasaia chiangmaiensis</name>
    <dbReference type="NCBI Taxonomy" id="320497"/>
    <lineage>
        <taxon>Bacteria</taxon>
        <taxon>Pseudomonadati</taxon>
        <taxon>Pseudomonadota</taxon>
        <taxon>Alphaproteobacteria</taxon>
        <taxon>Acetobacterales</taxon>
        <taxon>Acetobacteraceae</taxon>
        <taxon>Neoasaia</taxon>
    </lineage>
</organism>
<protein>
    <recommendedName>
        <fullName evidence="9">Acetate kinase</fullName>
        <ecNumber evidence="9">2.7.2.1</ecNumber>
    </recommendedName>
    <alternativeName>
        <fullName evidence="9">Acetokinase</fullName>
    </alternativeName>
</protein>
<keyword evidence="8 9" id="KW-0460">Magnesium</keyword>
<dbReference type="Pfam" id="PF00871">
    <property type="entry name" value="Acetate_kinase"/>
    <property type="match status" value="1"/>
</dbReference>
<proteinExistence type="inferred from homology"/>
<dbReference type="GO" id="GO:0008776">
    <property type="term" value="F:acetate kinase activity"/>
    <property type="evidence" value="ECO:0007669"/>
    <property type="project" value="UniProtKB-UniRule"/>
</dbReference>
<evidence type="ECO:0000256" key="4">
    <source>
        <dbReference type="ARBA" id="ARBA00022723"/>
    </source>
</evidence>
<dbReference type="UniPathway" id="UPA00340">
    <property type="reaction ID" value="UER00458"/>
</dbReference>
<dbReference type="InterPro" id="IPR000890">
    <property type="entry name" value="Aliphatic_acid_kin_short-chain"/>
</dbReference>
<feature type="binding site" evidence="9">
    <location>
        <position position="378"/>
    </location>
    <ligand>
        <name>Mg(2+)</name>
        <dbReference type="ChEBI" id="CHEBI:18420"/>
    </ligand>
</feature>
<comment type="catalytic activity">
    <reaction evidence="9">
        <text>acetate + ATP = acetyl phosphate + ADP</text>
        <dbReference type="Rhea" id="RHEA:11352"/>
        <dbReference type="ChEBI" id="CHEBI:22191"/>
        <dbReference type="ChEBI" id="CHEBI:30089"/>
        <dbReference type="ChEBI" id="CHEBI:30616"/>
        <dbReference type="ChEBI" id="CHEBI:456216"/>
        <dbReference type="EC" id="2.7.2.1"/>
    </reaction>
</comment>
<evidence type="ECO:0000256" key="7">
    <source>
        <dbReference type="ARBA" id="ARBA00022840"/>
    </source>
</evidence>
<evidence type="ECO:0000256" key="1">
    <source>
        <dbReference type="ARBA" id="ARBA00008748"/>
    </source>
</evidence>
<evidence type="ECO:0000313" key="11">
    <source>
        <dbReference type="EMBL" id="AQS88836.1"/>
    </source>
</evidence>
<evidence type="ECO:0000256" key="8">
    <source>
        <dbReference type="ARBA" id="ARBA00022842"/>
    </source>
</evidence>
<comment type="subcellular location">
    <subcellularLocation>
        <location evidence="9">Cytoplasm</location>
    </subcellularLocation>
</comment>
<dbReference type="InterPro" id="IPR004372">
    <property type="entry name" value="Ac/propionate_kinase"/>
</dbReference>
<sequence length="398" mass="42294">MTSAILTMNAGSSSVKFALFDRSGARLVSGALSGIETAPRLTAADAQGKELVDRGWSLEGGADPHLAAIDALMSWLDDHVGLSALRAVGHRVVHGGPDFVSPLLVDDDVLEKLAALTPFAPLHQPACLGPIRALRQKHADLPQVACFDTAFHRTMPLVARQFALPRDYESQGVRRYGFHGLSYEHIARRLRRDFPELARGRVLIAHIGNGASLCALREGTSIATTMGFSVLDGLVMGTRCGAVDPGALLYLLQQAGVSADGLETMLYHKSGLLGVSGVSSDMRELRARSNEPAVREALDLCVHRFLEQAGAMIANLHGVDGIVFTGGIGEHDAMFRRDVCAQLGWLGVGLDVAANAAHRPVVSTAESAVRVLVIPADEEASIRRHVQACLGDDSPGEG</sequence>
<evidence type="ECO:0000313" key="12">
    <source>
        <dbReference type="Proteomes" id="UP000188604"/>
    </source>
</evidence>
<dbReference type="GO" id="GO:0006083">
    <property type="term" value="P:acetate metabolic process"/>
    <property type="evidence" value="ECO:0007669"/>
    <property type="project" value="TreeGrafter"/>
</dbReference>
<dbReference type="InterPro" id="IPR043129">
    <property type="entry name" value="ATPase_NBD"/>
</dbReference>
<comment type="subunit">
    <text evidence="9">Homodimer.</text>
</comment>
<dbReference type="HAMAP" id="MF_00020">
    <property type="entry name" value="Acetate_kinase"/>
    <property type="match status" value="1"/>
</dbReference>
<evidence type="ECO:0000256" key="2">
    <source>
        <dbReference type="ARBA" id="ARBA00022490"/>
    </source>
</evidence>
<evidence type="ECO:0000256" key="9">
    <source>
        <dbReference type="HAMAP-Rule" id="MF_00020"/>
    </source>
</evidence>
<dbReference type="GO" id="GO:0005524">
    <property type="term" value="F:ATP binding"/>
    <property type="evidence" value="ECO:0007669"/>
    <property type="project" value="UniProtKB-KW"/>
</dbReference>
<feature type="active site" description="Proton donor/acceptor" evidence="9">
    <location>
        <position position="148"/>
    </location>
</feature>
<dbReference type="Gene3D" id="3.30.420.40">
    <property type="match status" value="2"/>
</dbReference>
<dbReference type="KEGG" id="nch:A0U93_13905"/>
<dbReference type="RefSeq" id="WP_077807884.1">
    <property type="nucleotide sequence ID" value="NZ_BJXS01000001.1"/>
</dbReference>
<comment type="cofactor">
    <cofactor evidence="9">
        <name>Mg(2+)</name>
        <dbReference type="ChEBI" id="CHEBI:18420"/>
    </cofactor>
    <cofactor evidence="9">
        <name>Mn(2+)</name>
        <dbReference type="ChEBI" id="CHEBI:29035"/>
    </cofactor>
    <text evidence="9">Mg(2+). Can also accept Mn(2+).</text>
</comment>
<comment type="pathway">
    <text evidence="9">Metabolic intermediate biosynthesis; acetyl-CoA biosynthesis; acetyl-CoA from acetate: step 1/2.</text>
</comment>
<keyword evidence="6 9" id="KW-0418">Kinase</keyword>
<dbReference type="PIRSF" id="PIRSF000722">
    <property type="entry name" value="Acetate_prop_kin"/>
    <property type="match status" value="1"/>
</dbReference>
<dbReference type="PROSITE" id="PS01075">
    <property type="entry name" value="ACETATE_KINASE_1"/>
    <property type="match status" value="1"/>
</dbReference>
<evidence type="ECO:0000256" key="10">
    <source>
        <dbReference type="RuleBase" id="RU003835"/>
    </source>
</evidence>
<dbReference type="SUPFAM" id="SSF53067">
    <property type="entry name" value="Actin-like ATPase domain"/>
    <property type="match status" value="2"/>
</dbReference>
<feature type="site" description="Transition state stabilizer" evidence="9">
    <location>
        <position position="179"/>
    </location>
</feature>
<dbReference type="NCBIfam" id="TIGR00016">
    <property type="entry name" value="ackA"/>
    <property type="match status" value="1"/>
</dbReference>
<evidence type="ECO:0000256" key="3">
    <source>
        <dbReference type="ARBA" id="ARBA00022679"/>
    </source>
</evidence>
<keyword evidence="12" id="KW-1185">Reference proteome</keyword>
<name>A0A1U9KSN2_9PROT</name>
<feature type="binding site" evidence="9">
    <location>
        <begin position="281"/>
        <end position="283"/>
    </location>
    <ligand>
        <name>ATP</name>
        <dbReference type="ChEBI" id="CHEBI:30616"/>
    </ligand>
</feature>
<evidence type="ECO:0000256" key="5">
    <source>
        <dbReference type="ARBA" id="ARBA00022741"/>
    </source>
</evidence>
<feature type="binding site" evidence="9">
    <location>
        <position position="91"/>
    </location>
    <ligand>
        <name>substrate</name>
    </ligand>
</feature>
<dbReference type="OrthoDB" id="9802453at2"/>
<dbReference type="PROSITE" id="PS01076">
    <property type="entry name" value="ACETATE_KINASE_2"/>
    <property type="match status" value="1"/>
</dbReference>
<keyword evidence="3 9" id="KW-0808">Transferase</keyword>
<feature type="binding site" evidence="9">
    <location>
        <position position="9"/>
    </location>
    <ligand>
        <name>Mg(2+)</name>
        <dbReference type="ChEBI" id="CHEBI:18420"/>
    </ligand>
</feature>
<gene>
    <name evidence="9" type="primary">ackA</name>
    <name evidence="11" type="ORF">A0U93_13905</name>
</gene>
<keyword evidence="4 9" id="KW-0479">Metal-binding</keyword>
<reference evidence="11 12" key="1">
    <citation type="submission" date="2016-03" db="EMBL/GenBank/DDBJ databases">
        <title>Acetic acid bacteria sequencing.</title>
        <authorList>
            <person name="Brandt J."/>
            <person name="Jakob F."/>
            <person name="Vogel R.F."/>
        </authorList>
    </citation>
    <scope>NUCLEOTIDE SEQUENCE [LARGE SCALE GENOMIC DNA]</scope>
    <source>
        <strain evidence="11 12">NBRC 101099</strain>
    </source>
</reference>
<dbReference type="InterPro" id="IPR023865">
    <property type="entry name" value="Aliphatic_acid_kinase_CS"/>
</dbReference>
<feature type="site" description="Transition state stabilizer" evidence="9">
    <location>
        <position position="239"/>
    </location>
</feature>
<dbReference type="STRING" id="320497.A0U93_13905"/>
<evidence type="ECO:0000256" key="6">
    <source>
        <dbReference type="ARBA" id="ARBA00022777"/>
    </source>
</evidence>
<dbReference type="EC" id="2.7.2.1" evidence="9"/>
<keyword evidence="5 9" id="KW-0547">Nucleotide-binding</keyword>
<keyword evidence="2 9" id="KW-0963">Cytoplasm</keyword>
<dbReference type="PANTHER" id="PTHR21060:SF21">
    <property type="entry name" value="ACETATE KINASE"/>
    <property type="match status" value="1"/>
</dbReference>
<dbReference type="GO" id="GO:0005829">
    <property type="term" value="C:cytosol"/>
    <property type="evidence" value="ECO:0007669"/>
    <property type="project" value="TreeGrafter"/>
</dbReference>
<feature type="binding site" evidence="9">
    <location>
        <begin position="206"/>
        <end position="210"/>
    </location>
    <ligand>
        <name>ATP</name>
        <dbReference type="ChEBI" id="CHEBI:30616"/>
    </ligand>
</feature>
<dbReference type="AlphaFoldDB" id="A0A1U9KSN2"/>
<dbReference type="Proteomes" id="UP000188604">
    <property type="component" value="Chromosome"/>
</dbReference>
<comment type="function">
    <text evidence="9">Catalyzes the formation of acetyl phosphate from acetate and ATP. Can also catalyze the reverse reaction.</text>
</comment>
<accession>A0A1U9KSN2</accession>
<dbReference type="EMBL" id="CP014691">
    <property type="protein sequence ID" value="AQS88836.1"/>
    <property type="molecule type" value="Genomic_DNA"/>
</dbReference>
<comment type="similarity">
    <text evidence="1 9 10">Belongs to the acetokinase family.</text>
</comment>
<feature type="binding site" evidence="9">
    <location>
        <position position="16"/>
    </location>
    <ligand>
        <name>ATP</name>
        <dbReference type="ChEBI" id="CHEBI:30616"/>
    </ligand>
</feature>
<dbReference type="PRINTS" id="PR00471">
    <property type="entry name" value="ACETATEKNASE"/>
</dbReference>
<dbReference type="GO" id="GO:0000287">
    <property type="term" value="F:magnesium ion binding"/>
    <property type="evidence" value="ECO:0007669"/>
    <property type="project" value="UniProtKB-UniRule"/>
</dbReference>
<feature type="binding site" evidence="9">
    <location>
        <begin position="327"/>
        <end position="331"/>
    </location>
    <ligand>
        <name>ATP</name>
        <dbReference type="ChEBI" id="CHEBI:30616"/>
    </ligand>
</feature>
<dbReference type="GO" id="GO:0006085">
    <property type="term" value="P:acetyl-CoA biosynthetic process"/>
    <property type="evidence" value="ECO:0007669"/>
    <property type="project" value="UniProtKB-UniRule"/>
</dbReference>